<dbReference type="STRING" id="1513793.SAMN06296036_1252"/>
<evidence type="ECO:0000256" key="7">
    <source>
        <dbReference type="PROSITE-ProRule" id="PRU10141"/>
    </source>
</evidence>
<dbReference type="InterPro" id="IPR011009">
    <property type="entry name" value="Kinase-like_dom_sf"/>
</dbReference>
<dbReference type="PROSITE" id="PS00107">
    <property type="entry name" value="PROTEIN_KINASE_ATP"/>
    <property type="match status" value="1"/>
</dbReference>
<keyword evidence="10" id="KW-1185">Reference proteome</keyword>
<dbReference type="GO" id="GO:0005829">
    <property type="term" value="C:cytosol"/>
    <property type="evidence" value="ECO:0007669"/>
    <property type="project" value="TreeGrafter"/>
</dbReference>
<dbReference type="PANTHER" id="PTHR24348">
    <property type="entry name" value="SERINE/THREONINE-PROTEIN KINASE UNC-51-RELATED"/>
    <property type="match status" value="1"/>
</dbReference>
<protein>
    <recommendedName>
        <fullName evidence="1">non-specific serine/threonine protein kinase</fullName>
        <ecNumber evidence="1">2.7.11.1</ecNumber>
    </recommendedName>
</protein>
<keyword evidence="4 7" id="KW-0547">Nucleotide-binding</keyword>
<dbReference type="GO" id="GO:0004674">
    <property type="term" value="F:protein serine/threonine kinase activity"/>
    <property type="evidence" value="ECO:0007669"/>
    <property type="project" value="UniProtKB-KW"/>
</dbReference>
<gene>
    <name evidence="9" type="ORF">SAMN06296036_1252</name>
</gene>
<keyword evidence="3" id="KW-0808">Transferase</keyword>
<dbReference type="GO" id="GO:0000407">
    <property type="term" value="C:phagophore assembly site"/>
    <property type="evidence" value="ECO:0007669"/>
    <property type="project" value="TreeGrafter"/>
</dbReference>
<dbReference type="SMART" id="SM00220">
    <property type="entry name" value="S_TKc"/>
    <property type="match status" value="1"/>
</dbReference>
<sequence>MEASTLGNRYRLIEPLGQGGMAVVFRAWDKSCDRFVAIKKIHKHLCEHQGVRGRFQFEAKAISQVEHPNIVKFLDYSGQESKDLWIAMELLEGSDLIDYIDRSQKGYLAPLPAVLIFNDIAGALKEVHRNNIIHRDIKPENIMILHSGHVKLMDFGIARDVHLGNLTQVGDFLGSPNYMSPEQIRGANLDKQADIYSLGVVLFRMLTGQLPFDGQNHHEICMKILLGHYKPPNEIQSGISPILLRIVTRCLALKPEQRYESIEHLLLDVHDFLVLSKDRHFRKRNKTIISSSSPKQRA</sequence>
<dbReference type="InterPro" id="IPR008271">
    <property type="entry name" value="Ser/Thr_kinase_AS"/>
</dbReference>
<feature type="domain" description="Protein kinase" evidence="8">
    <location>
        <begin position="10"/>
        <end position="273"/>
    </location>
</feature>
<dbReference type="AlphaFoldDB" id="A0A1Y6CS53"/>
<dbReference type="GO" id="GO:0005524">
    <property type="term" value="F:ATP binding"/>
    <property type="evidence" value="ECO:0007669"/>
    <property type="project" value="UniProtKB-UniRule"/>
</dbReference>
<dbReference type="PANTHER" id="PTHR24348:SF22">
    <property type="entry name" value="NON-SPECIFIC SERINE_THREONINE PROTEIN KINASE"/>
    <property type="match status" value="1"/>
</dbReference>
<dbReference type="EMBL" id="FWZT01000025">
    <property type="protein sequence ID" value="SMF69389.1"/>
    <property type="molecule type" value="Genomic_DNA"/>
</dbReference>
<evidence type="ECO:0000256" key="6">
    <source>
        <dbReference type="ARBA" id="ARBA00022840"/>
    </source>
</evidence>
<reference evidence="10" key="1">
    <citation type="submission" date="2017-04" db="EMBL/GenBank/DDBJ databases">
        <authorList>
            <person name="Varghese N."/>
            <person name="Submissions S."/>
        </authorList>
    </citation>
    <scope>NUCLEOTIDE SEQUENCE [LARGE SCALE GENOMIC DNA]</scope>
    <source>
        <strain evidence="10">RKEM611</strain>
    </source>
</reference>
<dbReference type="GO" id="GO:0005776">
    <property type="term" value="C:autophagosome"/>
    <property type="evidence" value="ECO:0007669"/>
    <property type="project" value="TreeGrafter"/>
</dbReference>
<evidence type="ECO:0000256" key="4">
    <source>
        <dbReference type="ARBA" id="ARBA00022741"/>
    </source>
</evidence>
<dbReference type="InterPro" id="IPR045269">
    <property type="entry name" value="Atg1-like"/>
</dbReference>
<evidence type="ECO:0000313" key="9">
    <source>
        <dbReference type="EMBL" id="SMF69389.1"/>
    </source>
</evidence>
<keyword evidence="5 9" id="KW-0418">Kinase</keyword>
<dbReference type="Proteomes" id="UP000192907">
    <property type="component" value="Unassembled WGS sequence"/>
</dbReference>
<name>A0A1Y6CS53_9BACT</name>
<dbReference type="RefSeq" id="WP_132323965.1">
    <property type="nucleotide sequence ID" value="NZ_FWZT01000025.1"/>
</dbReference>
<dbReference type="FunFam" id="1.10.510.10:FF:000021">
    <property type="entry name" value="Serine/threonine protein kinase"/>
    <property type="match status" value="1"/>
</dbReference>
<evidence type="ECO:0000256" key="3">
    <source>
        <dbReference type="ARBA" id="ARBA00022679"/>
    </source>
</evidence>
<keyword evidence="6 7" id="KW-0067">ATP-binding</keyword>
<keyword evidence="2 9" id="KW-0723">Serine/threonine-protein kinase</keyword>
<organism evidence="9 10">
    <name type="scientific">Pseudobacteriovorax antillogorgiicola</name>
    <dbReference type="NCBI Taxonomy" id="1513793"/>
    <lineage>
        <taxon>Bacteria</taxon>
        <taxon>Pseudomonadati</taxon>
        <taxon>Bdellovibrionota</taxon>
        <taxon>Oligoflexia</taxon>
        <taxon>Oligoflexales</taxon>
        <taxon>Pseudobacteriovoracaceae</taxon>
        <taxon>Pseudobacteriovorax</taxon>
    </lineage>
</organism>
<proteinExistence type="predicted"/>
<dbReference type="GO" id="GO:0016020">
    <property type="term" value="C:membrane"/>
    <property type="evidence" value="ECO:0007669"/>
    <property type="project" value="TreeGrafter"/>
</dbReference>
<dbReference type="EC" id="2.7.11.1" evidence="1"/>
<accession>A0A1Y6CS53</accession>
<dbReference type="SUPFAM" id="SSF56112">
    <property type="entry name" value="Protein kinase-like (PK-like)"/>
    <property type="match status" value="1"/>
</dbReference>
<dbReference type="OrthoDB" id="9762169at2"/>
<dbReference type="CDD" id="cd14014">
    <property type="entry name" value="STKc_PknB_like"/>
    <property type="match status" value="1"/>
</dbReference>
<feature type="binding site" evidence="7">
    <location>
        <position position="40"/>
    </location>
    <ligand>
        <name>ATP</name>
        <dbReference type="ChEBI" id="CHEBI:30616"/>
    </ligand>
</feature>
<evidence type="ECO:0000259" key="8">
    <source>
        <dbReference type="PROSITE" id="PS50011"/>
    </source>
</evidence>
<evidence type="ECO:0000256" key="2">
    <source>
        <dbReference type="ARBA" id="ARBA00022527"/>
    </source>
</evidence>
<dbReference type="InterPro" id="IPR000719">
    <property type="entry name" value="Prot_kinase_dom"/>
</dbReference>
<evidence type="ECO:0000313" key="10">
    <source>
        <dbReference type="Proteomes" id="UP000192907"/>
    </source>
</evidence>
<evidence type="ECO:0000256" key="1">
    <source>
        <dbReference type="ARBA" id="ARBA00012513"/>
    </source>
</evidence>
<dbReference type="PROSITE" id="PS00108">
    <property type="entry name" value="PROTEIN_KINASE_ST"/>
    <property type="match status" value="1"/>
</dbReference>
<evidence type="ECO:0000256" key="5">
    <source>
        <dbReference type="ARBA" id="ARBA00022777"/>
    </source>
</evidence>
<dbReference type="Gene3D" id="1.10.510.10">
    <property type="entry name" value="Transferase(Phosphotransferase) domain 1"/>
    <property type="match status" value="1"/>
</dbReference>
<dbReference type="Pfam" id="PF00069">
    <property type="entry name" value="Pkinase"/>
    <property type="match status" value="1"/>
</dbReference>
<dbReference type="InterPro" id="IPR017441">
    <property type="entry name" value="Protein_kinase_ATP_BS"/>
</dbReference>
<dbReference type="PROSITE" id="PS50011">
    <property type="entry name" value="PROTEIN_KINASE_DOM"/>
    <property type="match status" value="1"/>
</dbReference>